<dbReference type="Gene3D" id="3.40.50.720">
    <property type="entry name" value="NAD(P)-binding Rossmann-like Domain"/>
    <property type="match status" value="1"/>
</dbReference>
<dbReference type="AlphaFoldDB" id="A0A5C8PNC7"/>
<dbReference type="GO" id="GO:0016491">
    <property type="term" value="F:oxidoreductase activity"/>
    <property type="evidence" value="ECO:0007669"/>
    <property type="project" value="UniProtKB-KW"/>
</dbReference>
<evidence type="ECO:0000259" key="9">
    <source>
        <dbReference type="Pfam" id="PF07992"/>
    </source>
</evidence>
<dbReference type="PIRSF" id="PIRSF000362">
    <property type="entry name" value="FNR"/>
    <property type="match status" value="1"/>
</dbReference>
<organism evidence="10 11">
    <name type="scientific">Vineibacter terrae</name>
    <dbReference type="NCBI Taxonomy" id="2586908"/>
    <lineage>
        <taxon>Bacteria</taxon>
        <taxon>Pseudomonadati</taxon>
        <taxon>Pseudomonadota</taxon>
        <taxon>Alphaproteobacteria</taxon>
        <taxon>Hyphomicrobiales</taxon>
        <taxon>Vineibacter</taxon>
    </lineage>
</organism>
<evidence type="ECO:0000256" key="5">
    <source>
        <dbReference type="ARBA" id="ARBA00022857"/>
    </source>
</evidence>
<dbReference type="InterPro" id="IPR036188">
    <property type="entry name" value="FAD/NAD-bd_sf"/>
</dbReference>
<accession>A0A5C8PNC7</accession>
<feature type="binding site" evidence="8">
    <location>
        <position position="350"/>
    </location>
    <ligand>
        <name>NADP(+)</name>
        <dbReference type="ChEBI" id="CHEBI:58349"/>
    </ligand>
</feature>
<gene>
    <name evidence="10" type="ORF">FHP25_12905</name>
</gene>
<name>A0A5C8PNC7_9HYPH</name>
<feature type="binding site" evidence="8">
    <location>
        <begin position="194"/>
        <end position="195"/>
    </location>
    <ligand>
        <name>NADP(+)</name>
        <dbReference type="ChEBI" id="CHEBI:58349"/>
    </ligand>
</feature>
<reference evidence="10 11" key="1">
    <citation type="submission" date="2019-06" db="EMBL/GenBank/DDBJ databases">
        <title>New taxonomy in bacterial strain CC-CFT640, isolated from vineyard.</title>
        <authorList>
            <person name="Lin S.-Y."/>
            <person name="Tsai C.-F."/>
            <person name="Young C.-C."/>
        </authorList>
    </citation>
    <scope>NUCLEOTIDE SEQUENCE [LARGE SCALE GENOMIC DNA]</scope>
    <source>
        <strain evidence="10 11">CC-CFT640</strain>
    </source>
</reference>
<keyword evidence="11" id="KW-1185">Reference proteome</keyword>
<dbReference type="PRINTS" id="PR00419">
    <property type="entry name" value="ADXRDTASE"/>
</dbReference>
<dbReference type="Proteomes" id="UP000321638">
    <property type="component" value="Unassembled WGS sequence"/>
</dbReference>
<evidence type="ECO:0000256" key="7">
    <source>
        <dbReference type="PIRSR" id="PIRSR000362-1"/>
    </source>
</evidence>
<dbReference type="SUPFAM" id="SSF51971">
    <property type="entry name" value="Nucleotide-binding domain"/>
    <property type="match status" value="1"/>
</dbReference>
<evidence type="ECO:0000256" key="8">
    <source>
        <dbReference type="PIRSR" id="PIRSR000362-2"/>
    </source>
</evidence>
<feature type="domain" description="FAD/NAD(P)-binding" evidence="9">
    <location>
        <begin position="4"/>
        <end position="167"/>
    </location>
</feature>
<evidence type="ECO:0000256" key="4">
    <source>
        <dbReference type="ARBA" id="ARBA00022827"/>
    </source>
</evidence>
<proteinExistence type="inferred from homology"/>
<keyword evidence="4 7" id="KW-0274">FAD</keyword>
<comment type="cofactor">
    <cofactor evidence="1 7">
        <name>FAD</name>
        <dbReference type="ChEBI" id="CHEBI:57692"/>
    </cofactor>
</comment>
<protein>
    <submittedName>
        <fullName evidence="10">Ferredoxin-NADP reductase</fullName>
    </submittedName>
</protein>
<keyword evidence="6" id="KW-0560">Oxidoreductase</keyword>
<dbReference type="EMBL" id="VDUZ01000012">
    <property type="protein sequence ID" value="TXL75987.1"/>
    <property type="molecule type" value="Genomic_DNA"/>
</dbReference>
<dbReference type="InterPro" id="IPR023753">
    <property type="entry name" value="FAD/NAD-binding_dom"/>
</dbReference>
<feature type="binding site" evidence="7">
    <location>
        <position position="42"/>
    </location>
    <ligand>
        <name>FAD</name>
        <dbReference type="ChEBI" id="CHEBI:57692"/>
    </ligand>
</feature>
<feature type="binding site" evidence="8">
    <location>
        <position position="206"/>
    </location>
    <ligand>
        <name>NADP(+)</name>
        <dbReference type="ChEBI" id="CHEBI:58349"/>
    </ligand>
</feature>
<comment type="caution">
    <text evidence="10">The sequence shown here is derived from an EMBL/GenBank/DDBJ whole genome shotgun (WGS) entry which is preliminary data.</text>
</comment>
<evidence type="ECO:0000256" key="6">
    <source>
        <dbReference type="ARBA" id="ARBA00023002"/>
    </source>
</evidence>
<sequence length="436" mass="46288">MSRTIAVIGAGPSGFYAVDGLVRALPEARIDIIDRLPCPYGLVRYGVAPDHQGTKAVQRQFERLLAKPTVRFIGNVEVGRDVTIEDLSALYDALIIATGCSHDRRLGIPGETLDGVVGSGAFVGWYNGHPDFADLDPLRPDMRTVAVIGAGNVAIDVARVLAKTADEMAKSDIAPHAAAAIAKLDLAAVSLVARRGPADANFTGNELAELGRLAAFQAVTQPELLDGVTAPNSDPAPERMRKTKNLEILRGFAVGPAAAKHRRLHFLFWCTPVALHGVDGKVRALELADTRHPEQRRRVPADLVVTCIGYDPSPPAGLPLERGHIAHDDGRVRGLPGTYVVGWAKRGPTGVIPTNRADSLALVKVVVDDLAAVPTSRKAGPGGLDALLAARGTRVIDTAAWQRIEAAENTAGQAEGRPRVKLAAWHLLEQTARGTP</sequence>
<evidence type="ECO:0000256" key="2">
    <source>
        <dbReference type="ARBA" id="ARBA00008312"/>
    </source>
</evidence>
<comment type="similarity">
    <text evidence="2">Belongs to the ferredoxin--NADP reductase type 1 family.</text>
</comment>
<keyword evidence="5 8" id="KW-0521">NADP</keyword>
<dbReference type="RefSeq" id="WP_147847348.1">
    <property type="nucleotide sequence ID" value="NZ_VDUZ01000012.1"/>
</dbReference>
<dbReference type="PANTHER" id="PTHR48467:SF1">
    <property type="entry name" value="GLUTAMATE SYNTHASE 1 [NADH], CHLOROPLASTIC-LIKE"/>
    <property type="match status" value="1"/>
</dbReference>
<dbReference type="Gene3D" id="3.50.50.60">
    <property type="entry name" value="FAD/NAD(P)-binding domain"/>
    <property type="match status" value="1"/>
</dbReference>
<evidence type="ECO:0000313" key="11">
    <source>
        <dbReference type="Proteomes" id="UP000321638"/>
    </source>
</evidence>
<evidence type="ECO:0000313" key="10">
    <source>
        <dbReference type="EMBL" id="TXL75987.1"/>
    </source>
</evidence>
<feature type="binding site" evidence="7">
    <location>
        <begin position="350"/>
        <end position="352"/>
    </location>
    <ligand>
        <name>FAD</name>
        <dbReference type="ChEBI" id="CHEBI:57692"/>
    </ligand>
</feature>
<dbReference type="Pfam" id="PF07992">
    <property type="entry name" value="Pyr_redox_2"/>
    <property type="match status" value="1"/>
</dbReference>
<dbReference type="InterPro" id="IPR055275">
    <property type="entry name" value="Ferredox_Rdtase"/>
</dbReference>
<evidence type="ECO:0000256" key="3">
    <source>
        <dbReference type="ARBA" id="ARBA00022630"/>
    </source>
</evidence>
<keyword evidence="3" id="KW-0285">Flavoprotein</keyword>
<dbReference type="PANTHER" id="PTHR48467">
    <property type="entry name" value="GLUTAMATE SYNTHASE 1 [NADH], CHLOROPLASTIC-LIKE"/>
    <property type="match status" value="1"/>
</dbReference>
<feature type="binding site" evidence="7">
    <location>
        <position position="343"/>
    </location>
    <ligand>
        <name>FAD</name>
        <dbReference type="ChEBI" id="CHEBI:57692"/>
    </ligand>
</feature>
<feature type="binding site" evidence="7">
    <location>
        <position position="78"/>
    </location>
    <ligand>
        <name>FAD</name>
        <dbReference type="ChEBI" id="CHEBI:57692"/>
    </ligand>
</feature>
<evidence type="ECO:0000256" key="1">
    <source>
        <dbReference type="ARBA" id="ARBA00001974"/>
    </source>
</evidence>
<dbReference type="InterPro" id="IPR021163">
    <property type="entry name" value="Ferredox_Rdtase_adrenod"/>
</dbReference>
<dbReference type="OrthoDB" id="9803192at2"/>
<feature type="binding site" evidence="7">
    <location>
        <position position="13"/>
    </location>
    <ligand>
        <name>FAD</name>
        <dbReference type="ChEBI" id="CHEBI:57692"/>
    </ligand>
</feature>